<evidence type="ECO:0000313" key="1">
    <source>
        <dbReference type="EMBL" id="KAJ0180819.1"/>
    </source>
</evidence>
<reference evidence="1 2" key="1">
    <citation type="journal article" date="2021" name="Front. Genet.">
        <title>Chromosome-Level Genome Assembly Reveals Significant Gene Expansion in the Toll and IMD Signaling Pathways of Dendrolimus kikuchii.</title>
        <authorList>
            <person name="Zhou J."/>
            <person name="Wu P."/>
            <person name="Xiong Z."/>
            <person name="Liu N."/>
            <person name="Zhao N."/>
            <person name="Ji M."/>
            <person name="Qiu Y."/>
            <person name="Yang B."/>
        </authorList>
    </citation>
    <scope>NUCLEOTIDE SEQUENCE [LARGE SCALE GENOMIC DNA]</scope>
    <source>
        <strain evidence="1">Ann1</strain>
    </source>
</reference>
<sequence>MEKSWFRLSICLKHFFADERAQCYVSAERHRPVRWLRRRLLRLFGAPLGEREGSTFALTCRGHLLPDDEPLALLCHDDLISASGKAELEISEVTANNECEESSDLKRLQDLKQRAFNLLNQYNRNEDDPITSPKRKRRRVRKRRQPRDLAEGHNQAEQSLYDVSESCENPAEEPQERDMHMEPVARNTSLEVRPARLVQSLTVESVG</sequence>
<evidence type="ECO:0000313" key="2">
    <source>
        <dbReference type="Proteomes" id="UP000824533"/>
    </source>
</evidence>
<accession>A0ACC1DAM8</accession>
<gene>
    <name evidence="1" type="ORF">K1T71_004223</name>
</gene>
<dbReference type="EMBL" id="CM034392">
    <property type="protein sequence ID" value="KAJ0180819.1"/>
    <property type="molecule type" value="Genomic_DNA"/>
</dbReference>
<dbReference type="Proteomes" id="UP000824533">
    <property type="component" value="Linkage Group LG06"/>
</dbReference>
<keyword evidence="2" id="KW-1185">Reference proteome</keyword>
<name>A0ACC1DAM8_9NEOP</name>
<organism evidence="1 2">
    <name type="scientific">Dendrolimus kikuchii</name>
    <dbReference type="NCBI Taxonomy" id="765133"/>
    <lineage>
        <taxon>Eukaryota</taxon>
        <taxon>Metazoa</taxon>
        <taxon>Ecdysozoa</taxon>
        <taxon>Arthropoda</taxon>
        <taxon>Hexapoda</taxon>
        <taxon>Insecta</taxon>
        <taxon>Pterygota</taxon>
        <taxon>Neoptera</taxon>
        <taxon>Endopterygota</taxon>
        <taxon>Lepidoptera</taxon>
        <taxon>Glossata</taxon>
        <taxon>Ditrysia</taxon>
        <taxon>Bombycoidea</taxon>
        <taxon>Lasiocampidae</taxon>
        <taxon>Dendrolimus</taxon>
    </lineage>
</organism>
<comment type="caution">
    <text evidence="1">The sequence shown here is derived from an EMBL/GenBank/DDBJ whole genome shotgun (WGS) entry which is preliminary data.</text>
</comment>
<protein>
    <submittedName>
        <fullName evidence="1">Uncharacterized protein</fullName>
    </submittedName>
</protein>
<proteinExistence type="predicted"/>